<organism evidence="1 2">
    <name type="scientific">Gigaspora margarita</name>
    <dbReference type="NCBI Taxonomy" id="4874"/>
    <lineage>
        <taxon>Eukaryota</taxon>
        <taxon>Fungi</taxon>
        <taxon>Fungi incertae sedis</taxon>
        <taxon>Mucoromycota</taxon>
        <taxon>Glomeromycotina</taxon>
        <taxon>Glomeromycetes</taxon>
        <taxon>Diversisporales</taxon>
        <taxon>Gigasporaceae</taxon>
        <taxon>Gigaspora</taxon>
    </lineage>
</organism>
<gene>
    <name evidence="1" type="ORF">GMARGA_LOCUS5362</name>
</gene>
<comment type="caution">
    <text evidence="1">The sequence shown here is derived from an EMBL/GenBank/DDBJ whole genome shotgun (WGS) entry which is preliminary data.</text>
</comment>
<sequence>MPIKLSVQVIIARVLIGKTKKENEPNDLLLETDHQIVDSDDDNDEELHEGTLQLYIGRAFNLWEELRTINILTPILKKSISEKSHWSKGYRISKKALNLMIRLNCDNEFLQIMEEIIFSKTHKLELLENEKENDKNVIESQQSVVVNPYVTKCHGRSPKHFKNALENTTNMCQNSQNTKSTVDHIEQYKKKKKCTNCGILIIMLEPVQYN</sequence>
<protein>
    <submittedName>
        <fullName evidence="1">37849_t:CDS:1</fullName>
    </submittedName>
</protein>
<reference evidence="1 2" key="1">
    <citation type="submission" date="2021-06" db="EMBL/GenBank/DDBJ databases">
        <authorList>
            <person name="Kallberg Y."/>
            <person name="Tangrot J."/>
            <person name="Rosling A."/>
        </authorList>
    </citation>
    <scope>NUCLEOTIDE SEQUENCE [LARGE SCALE GENOMIC DNA]</scope>
    <source>
        <strain evidence="1 2">120-4 pot B 10/14</strain>
    </source>
</reference>
<proteinExistence type="predicted"/>
<evidence type="ECO:0000313" key="2">
    <source>
        <dbReference type="Proteomes" id="UP000789901"/>
    </source>
</evidence>
<dbReference type="EMBL" id="CAJVQB010002270">
    <property type="protein sequence ID" value="CAG8568434.1"/>
    <property type="molecule type" value="Genomic_DNA"/>
</dbReference>
<name>A0ABN7UDC0_GIGMA</name>
<dbReference type="Proteomes" id="UP000789901">
    <property type="component" value="Unassembled WGS sequence"/>
</dbReference>
<accession>A0ABN7UDC0</accession>
<keyword evidence="2" id="KW-1185">Reference proteome</keyword>
<evidence type="ECO:0000313" key="1">
    <source>
        <dbReference type="EMBL" id="CAG8568434.1"/>
    </source>
</evidence>